<dbReference type="OrthoDB" id="1090916at2"/>
<dbReference type="SUPFAM" id="SSF81606">
    <property type="entry name" value="PP2C-like"/>
    <property type="match status" value="1"/>
</dbReference>
<dbReference type="RefSeq" id="WP_079490377.1">
    <property type="nucleotide sequence ID" value="NZ_FUZT01000003.1"/>
</dbReference>
<evidence type="ECO:0000259" key="2">
    <source>
        <dbReference type="SMART" id="SM00331"/>
    </source>
</evidence>
<reference evidence="3 4" key="1">
    <citation type="submission" date="2017-02" db="EMBL/GenBank/DDBJ databases">
        <authorList>
            <person name="Peterson S.W."/>
        </authorList>
    </citation>
    <scope>NUCLEOTIDE SEQUENCE [LARGE SCALE GENOMIC DNA]</scope>
    <source>
        <strain evidence="3 4">M1</strain>
    </source>
</reference>
<dbReference type="Gene3D" id="3.60.40.10">
    <property type="entry name" value="PPM-type phosphatase domain"/>
    <property type="match status" value="1"/>
</dbReference>
<proteinExistence type="predicted"/>
<keyword evidence="4" id="KW-1185">Reference proteome</keyword>
<dbReference type="Pfam" id="PF07228">
    <property type="entry name" value="SpoIIE"/>
    <property type="match status" value="1"/>
</dbReference>
<evidence type="ECO:0000313" key="3">
    <source>
        <dbReference type="EMBL" id="SKC55376.1"/>
    </source>
</evidence>
<evidence type="ECO:0000313" key="4">
    <source>
        <dbReference type="Proteomes" id="UP000190285"/>
    </source>
</evidence>
<dbReference type="PANTHER" id="PTHR43156:SF2">
    <property type="entry name" value="STAGE II SPORULATION PROTEIN E"/>
    <property type="match status" value="1"/>
</dbReference>
<protein>
    <submittedName>
        <fullName evidence="3">Stage II sporulation protein E (SpoIIE)</fullName>
    </submittedName>
</protein>
<name>A0A1T5JVE8_9FIRM</name>
<dbReference type="InterPro" id="IPR001932">
    <property type="entry name" value="PPM-type_phosphatase-like_dom"/>
</dbReference>
<dbReference type="AlphaFoldDB" id="A0A1T5JVE8"/>
<dbReference type="GO" id="GO:0016791">
    <property type="term" value="F:phosphatase activity"/>
    <property type="evidence" value="ECO:0007669"/>
    <property type="project" value="TreeGrafter"/>
</dbReference>
<dbReference type="STRING" id="36842.SAMN02194393_01377"/>
<dbReference type="Proteomes" id="UP000190285">
    <property type="component" value="Unassembled WGS sequence"/>
</dbReference>
<sequence length="390" mass="42951">MNLFIDISYDSLNKYGEELCGDKVEVVYTDDSVIIVLADGLGSGVKANILATLTSKIAATMLKEGSTLDETVDTIIQTLPVCKVRKLAYSTFTIIKVYNDGKVYIVECDNPPVFFIRDNKILDIKKIDKVINGKLIKESEFMLKKGDVLASVSDGVIHAGVGGVLNLGWQWENVAEYLERLSKDMKSAKNISKGLVNACKNLYVNKPGDDTTVAAIKIRKPEIINIFTGPPKDPNKDKYVIEELMRSEGKKIVCGGTAAKIASRELNEELITNLEYIDKDVPPTASIKGIDLVTEGVLTLSKTVEKIKSFSDSTSDGYTVYNPTKRDAASLLAKMLVEECTHINFWVGKAVNPAHQNPDLPIDLSIKLKVVEQLIKIMKKLGKTVNLTYV</sequence>
<dbReference type="InterPro" id="IPR052016">
    <property type="entry name" value="Bact_Sigma-Reg"/>
</dbReference>
<dbReference type="InterPro" id="IPR036457">
    <property type="entry name" value="PPM-type-like_dom_sf"/>
</dbReference>
<feature type="domain" description="PPM-type phosphatase" evidence="2">
    <location>
        <begin position="4"/>
        <end position="218"/>
    </location>
</feature>
<gene>
    <name evidence="3" type="ORF">SAMN02194393_01377</name>
</gene>
<organism evidence="3 4">
    <name type="scientific">Maledivibacter halophilus</name>
    <dbReference type="NCBI Taxonomy" id="36842"/>
    <lineage>
        <taxon>Bacteria</taxon>
        <taxon>Bacillati</taxon>
        <taxon>Bacillota</taxon>
        <taxon>Clostridia</taxon>
        <taxon>Peptostreptococcales</taxon>
        <taxon>Caminicellaceae</taxon>
        <taxon>Maledivibacter</taxon>
    </lineage>
</organism>
<dbReference type="SMART" id="SM00331">
    <property type="entry name" value="PP2C_SIG"/>
    <property type="match status" value="1"/>
</dbReference>
<accession>A0A1T5JVE8</accession>
<dbReference type="EMBL" id="FUZT01000003">
    <property type="protein sequence ID" value="SKC55376.1"/>
    <property type="molecule type" value="Genomic_DNA"/>
</dbReference>
<keyword evidence="1" id="KW-0378">Hydrolase</keyword>
<evidence type="ECO:0000256" key="1">
    <source>
        <dbReference type="ARBA" id="ARBA00022801"/>
    </source>
</evidence>
<dbReference type="PANTHER" id="PTHR43156">
    <property type="entry name" value="STAGE II SPORULATION PROTEIN E-RELATED"/>
    <property type="match status" value="1"/>
</dbReference>